<proteinExistence type="predicted"/>
<evidence type="ECO:0000313" key="3">
    <source>
        <dbReference type="Proteomes" id="UP000499080"/>
    </source>
</evidence>
<name>A0A4Y2TBS6_ARAVE</name>
<dbReference type="EMBL" id="BGPR01027494">
    <property type="protein sequence ID" value="GBN98042.1"/>
    <property type="molecule type" value="Genomic_DNA"/>
</dbReference>
<accession>A0A4Y2TBS6</accession>
<dbReference type="AlphaFoldDB" id="A0A4Y2TBS6"/>
<feature type="region of interest" description="Disordered" evidence="1">
    <location>
        <begin position="1"/>
        <end position="21"/>
    </location>
</feature>
<protein>
    <submittedName>
        <fullName evidence="2">Uncharacterized protein</fullName>
    </submittedName>
</protein>
<dbReference type="Proteomes" id="UP000499080">
    <property type="component" value="Unassembled WGS sequence"/>
</dbReference>
<keyword evidence="3" id="KW-1185">Reference proteome</keyword>
<sequence length="102" mass="11964">MIEKAESNYNSYQGTKKKSSYRCPDTIDGKEVWNIETNFNQLQSLITVLIDEFSSSSLILEEPLEFLQVKQQERLLKKNYVYKRVTKSVLDKVQYSMGICNR</sequence>
<gene>
    <name evidence="2" type="ORF">AVEN_101101_1</name>
</gene>
<reference evidence="2 3" key="1">
    <citation type="journal article" date="2019" name="Sci. Rep.">
        <title>Orb-weaving spider Araneus ventricosus genome elucidates the spidroin gene catalogue.</title>
        <authorList>
            <person name="Kono N."/>
            <person name="Nakamura H."/>
            <person name="Ohtoshi R."/>
            <person name="Moran D.A.P."/>
            <person name="Shinohara A."/>
            <person name="Yoshida Y."/>
            <person name="Fujiwara M."/>
            <person name="Mori M."/>
            <person name="Tomita M."/>
            <person name="Arakawa K."/>
        </authorList>
    </citation>
    <scope>NUCLEOTIDE SEQUENCE [LARGE SCALE GENOMIC DNA]</scope>
</reference>
<evidence type="ECO:0000256" key="1">
    <source>
        <dbReference type="SAM" id="MobiDB-lite"/>
    </source>
</evidence>
<evidence type="ECO:0000313" key="2">
    <source>
        <dbReference type="EMBL" id="GBN98042.1"/>
    </source>
</evidence>
<organism evidence="2 3">
    <name type="scientific">Araneus ventricosus</name>
    <name type="common">Orbweaver spider</name>
    <name type="synonym">Epeira ventricosa</name>
    <dbReference type="NCBI Taxonomy" id="182803"/>
    <lineage>
        <taxon>Eukaryota</taxon>
        <taxon>Metazoa</taxon>
        <taxon>Ecdysozoa</taxon>
        <taxon>Arthropoda</taxon>
        <taxon>Chelicerata</taxon>
        <taxon>Arachnida</taxon>
        <taxon>Araneae</taxon>
        <taxon>Araneomorphae</taxon>
        <taxon>Entelegynae</taxon>
        <taxon>Araneoidea</taxon>
        <taxon>Araneidae</taxon>
        <taxon>Araneus</taxon>
    </lineage>
</organism>
<comment type="caution">
    <text evidence="2">The sequence shown here is derived from an EMBL/GenBank/DDBJ whole genome shotgun (WGS) entry which is preliminary data.</text>
</comment>